<reference evidence="6 7" key="1">
    <citation type="submission" date="2018-05" db="EMBL/GenBank/DDBJ databases">
        <title>Genome sequencing and assembly of the regulated plant pathogen Lachnellula willkommii and related sister species for the development of diagnostic species identification markers.</title>
        <authorList>
            <person name="Giroux E."/>
            <person name="Bilodeau G."/>
        </authorList>
    </citation>
    <scope>NUCLEOTIDE SEQUENCE [LARGE SCALE GENOMIC DNA]</scope>
    <source>
        <strain evidence="6 7">CBS 268.59</strain>
    </source>
</reference>
<evidence type="ECO:0000256" key="2">
    <source>
        <dbReference type="ARBA" id="ARBA00022723"/>
    </source>
</evidence>
<evidence type="ECO:0000313" key="7">
    <source>
        <dbReference type="Proteomes" id="UP000469558"/>
    </source>
</evidence>
<feature type="binding site" description="axial binding residue" evidence="5">
    <location>
        <position position="299"/>
    </location>
    <ligand>
        <name>heme</name>
        <dbReference type="ChEBI" id="CHEBI:30413"/>
    </ligand>
    <ligandPart>
        <name>Fe</name>
        <dbReference type="ChEBI" id="CHEBI:18248"/>
    </ligandPart>
</feature>
<dbReference type="PANTHER" id="PTHR46300:SF8">
    <property type="entry name" value="CYTOCHROME P450 2E1"/>
    <property type="match status" value="1"/>
</dbReference>
<evidence type="ECO:0000256" key="3">
    <source>
        <dbReference type="ARBA" id="ARBA00023002"/>
    </source>
</evidence>
<dbReference type="InterPro" id="IPR001128">
    <property type="entry name" value="Cyt_P450"/>
</dbReference>
<sequence>MAQSMNASQHSYPTIERQRLLQELLKAPSNYVFLLEEYTGRTISRLAWGSVEPAPQLRDAAFGLLMAISPSGAVPNVVSWLTAIPEFLSPWKRAEKIRHDTEMDFFKEALDRVQASAAEGNIDPSYAKMFLEGRGEKEWDEKEWSYLIGMMAIAGALTIASPLQSYIVAMCHYPEWQTKMQEEIELVCGDRCPEWSDREGLPTIRAVAKEILRWRPPVPTGIPHRLETDDIYGEYFIPAGATIHALEWGICRDPFMYPDPEAFRPERWLNKAYPTFREPLTMYPNLKNYHQFGYGRRVCQGVEIVDQELFLVMAGMAWAFNIRKKRDVFGKEIDVPDNKYTSLLIAKPEKFDFDLLVRGEERRRVIEDGWEEKENVMTKKLI</sequence>
<dbReference type="InterPro" id="IPR036396">
    <property type="entry name" value="Cyt_P450_sf"/>
</dbReference>
<comment type="caution">
    <text evidence="6">The sequence shown here is derived from an EMBL/GenBank/DDBJ whole genome shotgun (WGS) entry which is preliminary data.</text>
</comment>
<keyword evidence="2 5" id="KW-0479">Metal-binding</keyword>
<keyword evidence="6" id="KW-0503">Monooxygenase</keyword>
<dbReference type="InterPro" id="IPR050364">
    <property type="entry name" value="Cytochrome_P450_fung"/>
</dbReference>
<comment type="cofactor">
    <cofactor evidence="5">
        <name>heme</name>
        <dbReference type="ChEBI" id="CHEBI:30413"/>
    </cofactor>
</comment>
<evidence type="ECO:0000313" key="6">
    <source>
        <dbReference type="EMBL" id="TVY85122.1"/>
    </source>
</evidence>
<protein>
    <submittedName>
        <fullName evidence="6">Cytochrome P450 monooxygenase psoD</fullName>
    </submittedName>
</protein>
<dbReference type="InterPro" id="IPR002401">
    <property type="entry name" value="Cyt_P450_E_grp-I"/>
</dbReference>
<evidence type="ECO:0000256" key="5">
    <source>
        <dbReference type="PIRSR" id="PIRSR602401-1"/>
    </source>
</evidence>
<dbReference type="PRINTS" id="PR00463">
    <property type="entry name" value="EP450I"/>
</dbReference>
<keyword evidence="5" id="KW-0349">Heme</keyword>
<dbReference type="AlphaFoldDB" id="A0A8T9CIY5"/>
<dbReference type="Pfam" id="PF00067">
    <property type="entry name" value="p450"/>
    <property type="match status" value="1"/>
</dbReference>
<name>A0A8T9CIY5_9HELO</name>
<keyword evidence="4 5" id="KW-0408">Iron</keyword>
<dbReference type="SUPFAM" id="SSF48264">
    <property type="entry name" value="Cytochrome P450"/>
    <property type="match status" value="1"/>
</dbReference>
<dbReference type="EMBL" id="QGMK01000029">
    <property type="protein sequence ID" value="TVY85122.1"/>
    <property type="molecule type" value="Genomic_DNA"/>
</dbReference>
<dbReference type="GO" id="GO:0016705">
    <property type="term" value="F:oxidoreductase activity, acting on paired donors, with incorporation or reduction of molecular oxygen"/>
    <property type="evidence" value="ECO:0007669"/>
    <property type="project" value="InterPro"/>
</dbReference>
<comment type="similarity">
    <text evidence="1">Belongs to the cytochrome P450 family.</text>
</comment>
<proteinExistence type="inferred from homology"/>
<dbReference type="OrthoDB" id="1103324at2759"/>
<gene>
    <name evidence="6" type="primary">psoD_1</name>
    <name evidence="6" type="ORF">LSUE1_G000436</name>
</gene>
<accession>A0A8T9CIY5</accession>
<keyword evidence="3" id="KW-0560">Oxidoreductase</keyword>
<dbReference type="Proteomes" id="UP000469558">
    <property type="component" value="Unassembled WGS sequence"/>
</dbReference>
<evidence type="ECO:0000256" key="4">
    <source>
        <dbReference type="ARBA" id="ARBA00023004"/>
    </source>
</evidence>
<organism evidence="6 7">
    <name type="scientific">Lachnellula suecica</name>
    <dbReference type="NCBI Taxonomy" id="602035"/>
    <lineage>
        <taxon>Eukaryota</taxon>
        <taxon>Fungi</taxon>
        <taxon>Dikarya</taxon>
        <taxon>Ascomycota</taxon>
        <taxon>Pezizomycotina</taxon>
        <taxon>Leotiomycetes</taxon>
        <taxon>Helotiales</taxon>
        <taxon>Lachnaceae</taxon>
        <taxon>Lachnellula</taxon>
    </lineage>
</organism>
<dbReference type="Gene3D" id="1.10.630.10">
    <property type="entry name" value="Cytochrome P450"/>
    <property type="match status" value="1"/>
</dbReference>
<keyword evidence="7" id="KW-1185">Reference proteome</keyword>
<dbReference type="GO" id="GO:0005506">
    <property type="term" value="F:iron ion binding"/>
    <property type="evidence" value="ECO:0007669"/>
    <property type="project" value="InterPro"/>
</dbReference>
<dbReference type="GO" id="GO:0004497">
    <property type="term" value="F:monooxygenase activity"/>
    <property type="evidence" value="ECO:0007669"/>
    <property type="project" value="UniProtKB-KW"/>
</dbReference>
<dbReference type="GO" id="GO:0020037">
    <property type="term" value="F:heme binding"/>
    <property type="evidence" value="ECO:0007669"/>
    <property type="project" value="InterPro"/>
</dbReference>
<dbReference type="PANTHER" id="PTHR46300">
    <property type="entry name" value="P450, PUTATIVE (EUROFUNG)-RELATED-RELATED"/>
    <property type="match status" value="1"/>
</dbReference>
<evidence type="ECO:0000256" key="1">
    <source>
        <dbReference type="ARBA" id="ARBA00010617"/>
    </source>
</evidence>